<name>A0A8J9VJW6_9NEOP</name>
<accession>A0A8J9VJW6</accession>
<dbReference type="AlphaFoldDB" id="A0A8J9VJW6"/>
<organism evidence="2 3">
    <name type="scientific">Brenthis ino</name>
    <name type="common">lesser marbled fritillary</name>
    <dbReference type="NCBI Taxonomy" id="405034"/>
    <lineage>
        <taxon>Eukaryota</taxon>
        <taxon>Metazoa</taxon>
        <taxon>Ecdysozoa</taxon>
        <taxon>Arthropoda</taxon>
        <taxon>Hexapoda</taxon>
        <taxon>Insecta</taxon>
        <taxon>Pterygota</taxon>
        <taxon>Neoptera</taxon>
        <taxon>Endopterygota</taxon>
        <taxon>Lepidoptera</taxon>
        <taxon>Glossata</taxon>
        <taxon>Ditrysia</taxon>
        <taxon>Papilionoidea</taxon>
        <taxon>Nymphalidae</taxon>
        <taxon>Heliconiinae</taxon>
        <taxon>Argynnini</taxon>
        <taxon>Brenthis</taxon>
    </lineage>
</organism>
<dbReference type="EMBL" id="OV170222">
    <property type="protein sequence ID" value="CAH0720850.1"/>
    <property type="molecule type" value="Genomic_DNA"/>
</dbReference>
<reference evidence="2" key="1">
    <citation type="submission" date="2021-12" db="EMBL/GenBank/DDBJ databases">
        <authorList>
            <person name="Martin H S."/>
        </authorList>
    </citation>
    <scope>NUCLEOTIDE SEQUENCE</scope>
</reference>
<sequence>MESVRVKRGVSVEQQAVSEHVAGTGLAGLARRDTLANPRGSTRRKPRCTGAPRVQRSGGPRRACPAHPAPCTPHTRTCTQKPPHHRSPRILYSP</sequence>
<gene>
    <name evidence="2" type="ORF">BINO364_LOCUS7025</name>
</gene>
<evidence type="ECO:0000256" key="1">
    <source>
        <dbReference type="SAM" id="MobiDB-lite"/>
    </source>
</evidence>
<proteinExistence type="predicted"/>
<evidence type="ECO:0000313" key="2">
    <source>
        <dbReference type="EMBL" id="CAH0720850.1"/>
    </source>
</evidence>
<feature type="region of interest" description="Disordered" evidence="1">
    <location>
        <begin position="30"/>
        <end position="94"/>
    </location>
</feature>
<protein>
    <submittedName>
        <fullName evidence="2">Uncharacterized protein</fullName>
    </submittedName>
</protein>
<dbReference type="OrthoDB" id="7470427at2759"/>
<dbReference type="Proteomes" id="UP000838878">
    <property type="component" value="Chromosome 2"/>
</dbReference>
<feature type="non-terminal residue" evidence="2">
    <location>
        <position position="94"/>
    </location>
</feature>
<evidence type="ECO:0000313" key="3">
    <source>
        <dbReference type="Proteomes" id="UP000838878"/>
    </source>
</evidence>
<keyword evidence="3" id="KW-1185">Reference proteome</keyword>